<feature type="region of interest" description="Disordered" evidence="1">
    <location>
        <begin position="121"/>
        <end position="173"/>
    </location>
</feature>
<dbReference type="AlphaFoldDB" id="A0A8H6LVB3"/>
<comment type="caution">
    <text evidence="2">The sequence shown here is derived from an EMBL/GenBank/DDBJ whole genome shotgun (WGS) entry which is preliminary data.</text>
</comment>
<dbReference type="Proteomes" id="UP000521943">
    <property type="component" value="Unassembled WGS sequence"/>
</dbReference>
<evidence type="ECO:0000256" key="1">
    <source>
        <dbReference type="SAM" id="MobiDB-lite"/>
    </source>
</evidence>
<feature type="compositionally biased region" description="Low complexity" evidence="1">
    <location>
        <begin position="136"/>
        <end position="157"/>
    </location>
</feature>
<sequence>MPRSKSSQQMFRRIQQTLPDVLRDQPRLRTSSRKSTVENNLDDTLLNALKPSGELILVYGCSIWRKGPLNEEADCVWEGRAMPQCVANLNDPPQERVDLAYAEWDSAPEATLHPACLAGRTPTRLDALPPYPKGGSRLSSSPYPASASSSSSPRTPSGKNFSATPVPFSLTHP</sequence>
<accession>A0A8H6LVB3</accession>
<gene>
    <name evidence="2" type="ORF">DFP72DRAFT_1082576</name>
</gene>
<evidence type="ECO:0000313" key="3">
    <source>
        <dbReference type="Proteomes" id="UP000521943"/>
    </source>
</evidence>
<evidence type="ECO:0000313" key="2">
    <source>
        <dbReference type="EMBL" id="KAF6742127.1"/>
    </source>
</evidence>
<organism evidence="2 3">
    <name type="scientific">Ephemerocybe angulata</name>
    <dbReference type="NCBI Taxonomy" id="980116"/>
    <lineage>
        <taxon>Eukaryota</taxon>
        <taxon>Fungi</taxon>
        <taxon>Dikarya</taxon>
        <taxon>Basidiomycota</taxon>
        <taxon>Agaricomycotina</taxon>
        <taxon>Agaricomycetes</taxon>
        <taxon>Agaricomycetidae</taxon>
        <taxon>Agaricales</taxon>
        <taxon>Agaricineae</taxon>
        <taxon>Psathyrellaceae</taxon>
        <taxon>Ephemerocybe</taxon>
    </lineage>
</organism>
<reference evidence="2 3" key="1">
    <citation type="submission" date="2020-07" db="EMBL/GenBank/DDBJ databases">
        <title>Comparative genomics of pyrophilous fungi reveals a link between fire events and developmental genes.</title>
        <authorList>
            <consortium name="DOE Joint Genome Institute"/>
            <person name="Steindorff A.S."/>
            <person name="Carver A."/>
            <person name="Calhoun S."/>
            <person name="Stillman K."/>
            <person name="Liu H."/>
            <person name="Lipzen A."/>
            <person name="Pangilinan J."/>
            <person name="Labutti K."/>
            <person name="Bruns T.D."/>
            <person name="Grigoriev I.V."/>
        </authorList>
    </citation>
    <scope>NUCLEOTIDE SEQUENCE [LARGE SCALE GENOMIC DNA]</scope>
    <source>
        <strain evidence="2 3">CBS 144469</strain>
    </source>
</reference>
<protein>
    <submittedName>
        <fullName evidence="2">Uncharacterized protein</fullName>
    </submittedName>
</protein>
<name>A0A8H6LVB3_9AGAR</name>
<dbReference type="EMBL" id="JACGCI010000200">
    <property type="protein sequence ID" value="KAF6742127.1"/>
    <property type="molecule type" value="Genomic_DNA"/>
</dbReference>
<keyword evidence="3" id="KW-1185">Reference proteome</keyword>
<proteinExistence type="predicted"/>